<evidence type="ECO:0000313" key="2">
    <source>
        <dbReference type="EMBL" id="KAE8313299.1"/>
    </source>
</evidence>
<protein>
    <submittedName>
        <fullName evidence="2">Uncharacterized protein</fullName>
    </submittedName>
</protein>
<sequence length="64" mass="7339">MARWVYSIQWTMFVFSPWLPLACLKHFKEVRRFNKRDACPARPTSIGAPFNLMEPPAVGVALST</sequence>
<dbReference type="EMBL" id="ML738326">
    <property type="protein sequence ID" value="KAE8313299.1"/>
    <property type="molecule type" value="Genomic_DNA"/>
</dbReference>
<keyword evidence="1" id="KW-1133">Transmembrane helix</keyword>
<name>A0A5N6W043_9EURO</name>
<evidence type="ECO:0000313" key="3">
    <source>
        <dbReference type="Proteomes" id="UP000325433"/>
    </source>
</evidence>
<gene>
    <name evidence="2" type="ORF">BDV41DRAFT_536845</name>
</gene>
<proteinExistence type="predicted"/>
<keyword evidence="1" id="KW-0472">Membrane</keyword>
<reference evidence="3" key="1">
    <citation type="submission" date="2019-04" db="EMBL/GenBank/DDBJ databases">
        <title>Friends and foes A comparative genomics studyof 23 Aspergillus species from section Flavi.</title>
        <authorList>
            <consortium name="DOE Joint Genome Institute"/>
            <person name="Kjaerbolling I."/>
            <person name="Vesth T."/>
            <person name="Frisvad J.C."/>
            <person name="Nybo J.L."/>
            <person name="Theobald S."/>
            <person name="Kildgaard S."/>
            <person name="Isbrandt T."/>
            <person name="Kuo A."/>
            <person name="Sato A."/>
            <person name="Lyhne E.K."/>
            <person name="Kogle M.E."/>
            <person name="Wiebenga A."/>
            <person name="Kun R.S."/>
            <person name="Lubbers R.J."/>
            <person name="Makela M.R."/>
            <person name="Barry K."/>
            <person name="Chovatia M."/>
            <person name="Clum A."/>
            <person name="Daum C."/>
            <person name="Haridas S."/>
            <person name="He G."/>
            <person name="LaButti K."/>
            <person name="Lipzen A."/>
            <person name="Mondo S."/>
            <person name="Riley R."/>
            <person name="Salamov A."/>
            <person name="Simmons B.A."/>
            <person name="Magnuson J.K."/>
            <person name="Henrissat B."/>
            <person name="Mortensen U.H."/>
            <person name="Larsen T.O."/>
            <person name="Devries R.P."/>
            <person name="Grigoriev I.V."/>
            <person name="Machida M."/>
            <person name="Baker S.E."/>
            <person name="Andersen M.R."/>
        </authorList>
    </citation>
    <scope>NUCLEOTIDE SEQUENCE [LARGE SCALE GENOMIC DNA]</scope>
    <source>
        <strain evidence="3">CBS 130015</strain>
    </source>
</reference>
<feature type="transmembrane region" description="Helical" evidence="1">
    <location>
        <begin position="6"/>
        <end position="27"/>
    </location>
</feature>
<organism evidence="2 3">
    <name type="scientific">Aspergillus transmontanensis</name>
    <dbReference type="NCBI Taxonomy" id="1034304"/>
    <lineage>
        <taxon>Eukaryota</taxon>
        <taxon>Fungi</taxon>
        <taxon>Dikarya</taxon>
        <taxon>Ascomycota</taxon>
        <taxon>Pezizomycotina</taxon>
        <taxon>Eurotiomycetes</taxon>
        <taxon>Eurotiomycetidae</taxon>
        <taxon>Eurotiales</taxon>
        <taxon>Aspergillaceae</taxon>
        <taxon>Aspergillus</taxon>
        <taxon>Aspergillus subgen. Circumdati</taxon>
    </lineage>
</organism>
<accession>A0A5N6W043</accession>
<dbReference type="Proteomes" id="UP000325433">
    <property type="component" value="Unassembled WGS sequence"/>
</dbReference>
<keyword evidence="3" id="KW-1185">Reference proteome</keyword>
<keyword evidence="1" id="KW-0812">Transmembrane</keyword>
<dbReference type="AlphaFoldDB" id="A0A5N6W043"/>
<evidence type="ECO:0000256" key="1">
    <source>
        <dbReference type="SAM" id="Phobius"/>
    </source>
</evidence>